<reference evidence="2 3" key="1">
    <citation type="submission" date="2023-09" db="EMBL/GenBank/DDBJ databases">
        <authorList>
            <person name="Wang M."/>
        </authorList>
    </citation>
    <scope>NUCLEOTIDE SEQUENCE [LARGE SCALE GENOMIC DNA]</scope>
    <source>
        <strain evidence="2">GT-2023</strain>
        <tissue evidence="2">Liver</tissue>
    </source>
</reference>
<protein>
    <submittedName>
        <fullName evidence="2">Uncharacterized protein</fullName>
    </submittedName>
</protein>
<accession>A0ABR3MDH3</accession>
<keyword evidence="1" id="KW-1133">Transmembrane helix</keyword>
<proteinExistence type="predicted"/>
<dbReference type="EMBL" id="JAYMGO010000014">
    <property type="protein sequence ID" value="KAL1261738.1"/>
    <property type="molecule type" value="Genomic_DNA"/>
</dbReference>
<evidence type="ECO:0000313" key="3">
    <source>
        <dbReference type="Proteomes" id="UP001558613"/>
    </source>
</evidence>
<name>A0ABR3MDH3_9TELE</name>
<keyword evidence="1" id="KW-0472">Membrane</keyword>
<feature type="transmembrane region" description="Helical" evidence="1">
    <location>
        <begin position="27"/>
        <end position="48"/>
    </location>
</feature>
<sequence length="161" mass="18355">MDQTADGNTESKQNAAKPLYQRYMVSFPTVVCLVLSLSSIAVCFLMTFKTHQMESRLRELEIKLTDICQESPKDVSVPQELRKSIETLLQERLTDAMPKLRVARDVTQDCNCPPVPQKAQQRHRTVRQDQREKYFCLYNRGELKALKANVQVKVSPPTGAA</sequence>
<keyword evidence="1" id="KW-0812">Transmembrane</keyword>
<gene>
    <name evidence="2" type="ORF">QQF64_007003</name>
</gene>
<evidence type="ECO:0000313" key="2">
    <source>
        <dbReference type="EMBL" id="KAL1261738.1"/>
    </source>
</evidence>
<evidence type="ECO:0000256" key="1">
    <source>
        <dbReference type="SAM" id="Phobius"/>
    </source>
</evidence>
<organism evidence="2 3">
    <name type="scientific">Cirrhinus molitorella</name>
    <name type="common">mud carp</name>
    <dbReference type="NCBI Taxonomy" id="172907"/>
    <lineage>
        <taxon>Eukaryota</taxon>
        <taxon>Metazoa</taxon>
        <taxon>Chordata</taxon>
        <taxon>Craniata</taxon>
        <taxon>Vertebrata</taxon>
        <taxon>Euteleostomi</taxon>
        <taxon>Actinopterygii</taxon>
        <taxon>Neopterygii</taxon>
        <taxon>Teleostei</taxon>
        <taxon>Ostariophysi</taxon>
        <taxon>Cypriniformes</taxon>
        <taxon>Cyprinidae</taxon>
        <taxon>Labeoninae</taxon>
        <taxon>Labeonini</taxon>
        <taxon>Cirrhinus</taxon>
    </lineage>
</organism>
<dbReference type="Proteomes" id="UP001558613">
    <property type="component" value="Unassembled WGS sequence"/>
</dbReference>
<comment type="caution">
    <text evidence="2">The sequence shown here is derived from an EMBL/GenBank/DDBJ whole genome shotgun (WGS) entry which is preliminary data.</text>
</comment>
<keyword evidence="3" id="KW-1185">Reference proteome</keyword>